<sequence length="264" mass="28212">MKFPTAKAAIAASLLSLAVQPAFALKTPTELGCYKSVQPLKDLGKWLYQTEGYCQEQCVKQKKPVFALFKGSNCFCGDKIPAKSQKTDSKLCNLPCNGFGEHKCGGKTAYAVWITGEVDEEDIDIYDGPITQTSPGSTTTTGPDTTVITKAGETIVITAGASEEKSSGPNTAGIAAGVVVGVVALGAIIGGVFFFLKYKKRKASEEEYRRHAAISSFVAGGKPYSQSSADSRLDPSLMSQRRQSNGSIADDQDFSRRILKVCRI</sequence>
<reference evidence="5 6" key="1">
    <citation type="submission" date="2017-10" db="EMBL/GenBank/DDBJ databases">
        <title>Comparative genomics in systemic dimorphic fungi from Ajellomycetaceae.</title>
        <authorList>
            <person name="Munoz J.F."/>
            <person name="Mcewen J.G."/>
            <person name="Clay O.K."/>
            <person name="Cuomo C.A."/>
        </authorList>
    </citation>
    <scope>NUCLEOTIDE SEQUENCE [LARGE SCALE GENOMIC DNA]</scope>
    <source>
        <strain evidence="5 6">UAMH7299</strain>
    </source>
</reference>
<evidence type="ECO:0000256" key="2">
    <source>
        <dbReference type="SAM" id="Phobius"/>
    </source>
</evidence>
<feature type="transmembrane region" description="Helical" evidence="2">
    <location>
        <begin position="172"/>
        <end position="196"/>
    </location>
</feature>
<protein>
    <recommendedName>
        <fullName evidence="4">WSC domain-containing protein</fullName>
    </recommendedName>
</protein>
<feature type="chain" id="PRO_5012970830" description="WSC domain-containing protein" evidence="3">
    <location>
        <begin position="25"/>
        <end position="264"/>
    </location>
</feature>
<dbReference type="InterPro" id="IPR002889">
    <property type="entry name" value="WSC_carb-bd"/>
</dbReference>
<feature type="domain" description="WSC" evidence="4">
    <location>
        <begin position="27"/>
        <end position="116"/>
    </location>
</feature>
<keyword evidence="2" id="KW-0812">Transmembrane</keyword>
<feature type="signal peptide" evidence="3">
    <location>
        <begin position="1"/>
        <end position="24"/>
    </location>
</feature>
<evidence type="ECO:0000259" key="4">
    <source>
        <dbReference type="PROSITE" id="PS51212"/>
    </source>
</evidence>
<name>A0A2B7Y436_POLH7</name>
<keyword evidence="2" id="KW-0472">Membrane</keyword>
<accession>A0A2B7Y436</accession>
<dbReference type="Proteomes" id="UP000224634">
    <property type="component" value="Unassembled WGS sequence"/>
</dbReference>
<keyword evidence="3" id="KW-0732">Signal</keyword>
<dbReference type="AlphaFoldDB" id="A0A2B7Y436"/>
<evidence type="ECO:0000256" key="3">
    <source>
        <dbReference type="SAM" id="SignalP"/>
    </source>
</evidence>
<dbReference type="STRING" id="1447883.A0A2B7Y436"/>
<evidence type="ECO:0000313" key="5">
    <source>
        <dbReference type="EMBL" id="PGH15975.1"/>
    </source>
</evidence>
<dbReference type="OrthoDB" id="2019572at2759"/>
<dbReference type="SMART" id="SM00321">
    <property type="entry name" value="WSC"/>
    <property type="match status" value="1"/>
</dbReference>
<organism evidence="5 6">
    <name type="scientific">Polytolypa hystricis (strain UAMH7299)</name>
    <dbReference type="NCBI Taxonomy" id="1447883"/>
    <lineage>
        <taxon>Eukaryota</taxon>
        <taxon>Fungi</taxon>
        <taxon>Dikarya</taxon>
        <taxon>Ascomycota</taxon>
        <taxon>Pezizomycotina</taxon>
        <taxon>Eurotiomycetes</taxon>
        <taxon>Eurotiomycetidae</taxon>
        <taxon>Onygenales</taxon>
        <taxon>Onygenales incertae sedis</taxon>
        <taxon>Polytolypa</taxon>
    </lineage>
</organism>
<evidence type="ECO:0000256" key="1">
    <source>
        <dbReference type="SAM" id="MobiDB-lite"/>
    </source>
</evidence>
<comment type="caution">
    <text evidence="5">The sequence shown here is derived from an EMBL/GenBank/DDBJ whole genome shotgun (WGS) entry which is preliminary data.</text>
</comment>
<dbReference type="PROSITE" id="PS51212">
    <property type="entry name" value="WSC"/>
    <property type="match status" value="1"/>
</dbReference>
<gene>
    <name evidence="5" type="ORF">AJ80_05351</name>
</gene>
<keyword evidence="6" id="KW-1185">Reference proteome</keyword>
<proteinExistence type="predicted"/>
<evidence type="ECO:0000313" key="6">
    <source>
        <dbReference type="Proteomes" id="UP000224634"/>
    </source>
</evidence>
<feature type="region of interest" description="Disordered" evidence="1">
    <location>
        <begin position="221"/>
        <end position="249"/>
    </location>
</feature>
<keyword evidence="2" id="KW-1133">Transmembrane helix</keyword>
<feature type="compositionally biased region" description="Polar residues" evidence="1">
    <location>
        <begin position="237"/>
        <end position="247"/>
    </location>
</feature>
<dbReference type="Pfam" id="PF01822">
    <property type="entry name" value="WSC"/>
    <property type="match status" value="1"/>
</dbReference>
<dbReference type="EMBL" id="PDNA01000078">
    <property type="protein sequence ID" value="PGH15975.1"/>
    <property type="molecule type" value="Genomic_DNA"/>
</dbReference>